<dbReference type="SUPFAM" id="SSF57701">
    <property type="entry name" value="Zn2/Cys6 DNA-binding domain"/>
    <property type="match status" value="1"/>
</dbReference>
<reference evidence="7" key="2">
    <citation type="journal article" date="2023" name="IMA Fungus">
        <title>Comparative genomic study of the Penicillium genus elucidates a diverse pangenome and 15 lateral gene transfer events.</title>
        <authorList>
            <person name="Petersen C."/>
            <person name="Sorensen T."/>
            <person name="Nielsen M.R."/>
            <person name="Sondergaard T.E."/>
            <person name="Sorensen J.L."/>
            <person name="Fitzpatrick D.A."/>
            <person name="Frisvad J.C."/>
            <person name="Nielsen K.L."/>
        </authorList>
    </citation>
    <scope>NUCLEOTIDE SEQUENCE</scope>
    <source>
        <strain evidence="7">IBT 16849</strain>
    </source>
</reference>
<dbReference type="CDD" id="cd00067">
    <property type="entry name" value="GAL4"/>
    <property type="match status" value="1"/>
</dbReference>
<dbReference type="SMART" id="SM00066">
    <property type="entry name" value="GAL4"/>
    <property type="match status" value="1"/>
</dbReference>
<dbReference type="InterPro" id="IPR021858">
    <property type="entry name" value="Fun_TF"/>
</dbReference>
<dbReference type="PROSITE" id="PS50048">
    <property type="entry name" value="ZN2_CY6_FUNGAL_2"/>
    <property type="match status" value="1"/>
</dbReference>
<keyword evidence="2" id="KW-0805">Transcription regulation</keyword>
<dbReference type="GO" id="GO:0000981">
    <property type="term" value="F:DNA-binding transcription factor activity, RNA polymerase II-specific"/>
    <property type="evidence" value="ECO:0007669"/>
    <property type="project" value="InterPro"/>
</dbReference>
<evidence type="ECO:0000256" key="5">
    <source>
        <dbReference type="ARBA" id="ARBA00023242"/>
    </source>
</evidence>
<reference evidence="7" key="1">
    <citation type="submission" date="2022-11" db="EMBL/GenBank/DDBJ databases">
        <authorList>
            <person name="Petersen C."/>
        </authorList>
    </citation>
    <scope>NUCLEOTIDE SEQUENCE</scope>
    <source>
        <strain evidence="7">IBT 16849</strain>
    </source>
</reference>
<dbReference type="GO" id="GO:0005634">
    <property type="term" value="C:nucleus"/>
    <property type="evidence" value="ECO:0007669"/>
    <property type="project" value="UniProtKB-SubCell"/>
</dbReference>
<sequence>MHKACWTCRRRTIQCDQTKIPCAKCEKAGVECFEKRPLRWVKGIAIRGKLRGHCFESNVEETDETPSTKLNWKQIQHYYTKSPHLPCKTLVYTVLIGHRDSILIIPKDNIRIAKLFILYDSESNPFRTLLTCAMNDLTLQKCILAVAARHYANTGRSFDDTEDSLSPRFVNANVDALHFKKKTINALSLSLSDPAPSQKDAIVSTILLLIFLDLLESGIDGWRYHLRGAEGLVKLCHSLLEPITSGSFNRDPGGIIHETRHFVARQLSLVSTLGGALSGAKLRSELCANFGESRHQTSIIRSFLGCPEFILGAISYLSNQRHAAQSLDIKDDVLVHEHIQDILTMLKLIADFDCFQWASDSMQSKNPSMLEIQRLSLLSQAYRDAALLYGDRVLHAFKTSTGGIATDNDKLVSQLLNVIESLVCDAALFKCLLWPTFIAGLACQTHVEKTMVLNDLKRLWSLTCCLNVINASKILKEFWERKPIAGNLVVEESELHVLEQGWLLI</sequence>
<keyword evidence="4" id="KW-0804">Transcription</keyword>
<dbReference type="EMBL" id="JAPQKP010000003">
    <property type="protein sequence ID" value="KAJ5199824.1"/>
    <property type="molecule type" value="Genomic_DNA"/>
</dbReference>
<dbReference type="Proteomes" id="UP001150879">
    <property type="component" value="Unassembled WGS sequence"/>
</dbReference>
<gene>
    <name evidence="7" type="ORF">N7472_005028</name>
</gene>
<dbReference type="PANTHER" id="PTHR37534:SF8">
    <property type="entry name" value="ZN(II)2CYS6 TRANSCRIPTION FACTOR (EUROFUNG)"/>
    <property type="match status" value="1"/>
</dbReference>
<proteinExistence type="predicted"/>
<dbReference type="InterPro" id="IPR036864">
    <property type="entry name" value="Zn2-C6_fun-type_DNA-bd_sf"/>
</dbReference>
<dbReference type="GO" id="GO:0000976">
    <property type="term" value="F:transcription cis-regulatory region binding"/>
    <property type="evidence" value="ECO:0007669"/>
    <property type="project" value="TreeGrafter"/>
</dbReference>
<comment type="subcellular location">
    <subcellularLocation>
        <location evidence="1">Nucleus</location>
    </subcellularLocation>
</comment>
<name>A0A9W9MFB6_9EURO</name>
<keyword evidence="5" id="KW-0539">Nucleus</keyword>
<dbReference type="PANTHER" id="PTHR37534">
    <property type="entry name" value="TRANSCRIPTIONAL ACTIVATOR PROTEIN UGA3"/>
    <property type="match status" value="1"/>
</dbReference>
<accession>A0A9W9MFB6</accession>
<dbReference type="GO" id="GO:0045944">
    <property type="term" value="P:positive regulation of transcription by RNA polymerase II"/>
    <property type="evidence" value="ECO:0007669"/>
    <property type="project" value="TreeGrafter"/>
</dbReference>
<evidence type="ECO:0000313" key="7">
    <source>
        <dbReference type="EMBL" id="KAJ5199824.1"/>
    </source>
</evidence>
<protein>
    <recommendedName>
        <fullName evidence="6">Zn(2)-C6 fungal-type domain-containing protein</fullName>
    </recommendedName>
</protein>
<dbReference type="Pfam" id="PF11951">
    <property type="entry name" value="Fungal_trans_2"/>
    <property type="match status" value="1"/>
</dbReference>
<evidence type="ECO:0000256" key="3">
    <source>
        <dbReference type="ARBA" id="ARBA00023125"/>
    </source>
</evidence>
<comment type="caution">
    <text evidence="7">The sequence shown here is derived from an EMBL/GenBank/DDBJ whole genome shotgun (WGS) entry which is preliminary data.</text>
</comment>
<evidence type="ECO:0000256" key="1">
    <source>
        <dbReference type="ARBA" id="ARBA00004123"/>
    </source>
</evidence>
<dbReference type="Gene3D" id="4.10.240.10">
    <property type="entry name" value="Zn(2)-C6 fungal-type DNA-binding domain"/>
    <property type="match status" value="1"/>
</dbReference>
<organism evidence="7 8">
    <name type="scientific">Penicillium cf. griseofulvum</name>
    <dbReference type="NCBI Taxonomy" id="2972120"/>
    <lineage>
        <taxon>Eukaryota</taxon>
        <taxon>Fungi</taxon>
        <taxon>Dikarya</taxon>
        <taxon>Ascomycota</taxon>
        <taxon>Pezizomycotina</taxon>
        <taxon>Eurotiomycetes</taxon>
        <taxon>Eurotiomycetidae</taxon>
        <taxon>Eurotiales</taxon>
        <taxon>Aspergillaceae</taxon>
        <taxon>Penicillium</taxon>
    </lineage>
</organism>
<dbReference type="InterPro" id="IPR001138">
    <property type="entry name" value="Zn2Cys6_DnaBD"/>
</dbReference>
<keyword evidence="3" id="KW-0238">DNA-binding</keyword>
<dbReference type="AlphaFoldDB" id="A0A9W9MFB6"/>
<dbReference type="Pfam" id="PF00172">
    <property type="entry name" value="Zn_clus"/>
    <property type="match status" value="1"/>
</dbReference>
<dbReference type="GO" id="GO:0008270">
    <property type="term" value="F:zinc ion binding"/>
    <property type="evidence" value="ECO:0007669"/>
    <property type="project" value="InterPro"/>
</dbReference>
<evidence type="ECO:0000256" key="2">
    <source>
        <dbReference type="ARBA" id="ARBA00023015"/>
    </source>
</evidence>
<evidence type="ECO:0000259" key="6">
    <source>
        <dbReference type="PROSITE" id="PS50048"/>
    </source>
</evidence>
<evidence type="ECO:0000256" key="4">
    <source>
        <dbReference type="ARBA" id="ARBA00023163"/>
    </source>
</evidence>
<feature type="domain" description="Zn(2)-C6 fungal-type" evidence="6">
    <location>
        <begin position="4"/>
        <end position="32"/>
    </location>
</feature>
<evidence type="ECO:0000313" key="8">
    <source>
        <dbReference type="Proteomes" id="UP001150879"/>
    </source>
</evidence>
<keyword evidence="8" id="KW-1185">Reference proteome</keyword>